<dbReference type="Pfam" id="PF04419">
    <property type="entry name" value="SERF-like_N"/>
    <property type="match status" value="1"/>
</dbReference>
<keyword evidence="4" id="KW-1185">Reference proteome</keyword>
<dbReference type="GeneID" id="25417408"/>
<dbReference type="HOGENOM" id="CLU_165034_2_0_1"/>
<sequence length="60" mass="6416">MARGNQKERAREKTLKAAGNVKNKNTMSGSEQAKAKESAAEIMRAKQAAADAKRAAEGKK</sequence>
<dbReference type="AlphaFoldDB" id="A0A074X6H6"/>
<feature type="compositionally biased region" description="Basic and acidic residues" evidence="1">
    <location>
        <begin position="1"/>
        <end position="15"/>
    </location>
</feature>
<protein>
    <recommendedName>
        <fullName evidence="2">Small EDRK-rich factor-like N-terminal domain-containing protein</fullName>
    </recommendedName>
</protein>
<proteinExistence type="predicted"/>
<evidence type="ECO:0000313" key="3">
    <source>
        <dbReference type="EMBL" id="KEQ70181.1"/>
    </source>
</evidence>
<dbReference type="InterPro" id="IPR007513">
    <property type="entry name" value="SERF-like_N"/>
</dbReference>
<organism evidence="3 4">
    <name type="scientific">Aureobasidium namibiae CBS 147.97</name>
    <dbReference type="NCBI Taxonomy" id="1043004"/>
    <lineage>
        <taxon>Eukaryota</taxon>
        <taxon>Fungi</taxon>
        <taxon>Dikarya</taxon>
        <taxon>Ascomycota</taxon>
        <taxon>Pezizomycotina</taxon>
        <taxon>Dothideomycetes</taxon>
        <taxon>Dothideomycetidae</taxon>
        <taxon>Dothideales</taxon>
        <taxon>Saccotheciaceae</taxon>
        <taxon>Aureobasidium</taxon>
    </lineage>
</organism>
<dbReference type="RefSeq" id="XP_013424435.1">
    <property type="nucleotide sequence ID" value="XM_013568981.1"/>
</dbReference>
<reference evidence="3 4" key="1">
    <citation type="journal article" date="2014" name="BMC Genomics">
        <title>Genome sequencing of four Aureobasidium pullulans varieties: biotechnological potential, stress tolerance, and description of new species.</title>
        <authorList>
            <person name="Gostin Ar C."/>
            <person name="Ohm R.A."/>
            <person name="Kogej T."/>
            <person name="Sonjak S."/>
            <person name="Turk M."/>
            <person name="Zajc J."/>
            <person name="Zalar P."/>
            <person name="Grube M."/>
            <person name="Sun H."/>
            <person name="Han J."/>
            <person name="Sharma A."/>
            <person name="Chiniquy J."/>
            <person name="Ngan C.Y."/>
            <person name="Lipzen A."/>
            <person name="Barry K."/>
            <person name="Grigoriev I.V."/>
            <person name="Gunde-Cimerman N."/>
        </authorList>
    </citation>
    <scope>NUCLEOTIDE SEQUENCE [LARGE SCALE GENOMIC DNA]</scope>
    <source>
        <strain evidence="3 4">CBS 147.97</strain>
    </source>
</reference>
<dbReference type="STRING" id="1043004.A0A074X6H6"/>
<evidence type="ECO:0000259" key="2">
    <source>
        <dbReference type="Pfam" id="PF04419"/>
    </source>
</evidence>
<evidence type="ECO:0000256" key="1">
    <source>
        <dbReference type="SAM" id="MobiDB-lite"/>
    </source>
</evidence>
<feature type="compositionally biased region" description="Basic and acidic residues" evidence="1">
    <location>
        <begin position="51"/>
        <end position="60"/>
    </location>
</feature>
<dbReference type="Proteomes" id="UP000027730">
    <property type="component" value="Unassembled WGS sequence"/>
</dbReference>
<accession>A0A074X6H6</accession>
<feature type="domain" description="Small EDRK-rich factor-like N-terminal" evidence="2">
    <location>
        <begin position="1"/>
        <end position="37"/>
    </location>
</feature>
<evidence type="ECO:0000313" key="4">
    <source>
        <dbReference type="Proteomes" id="UP000027730"/>
    </source>
</evidence>
<gene>
    <name evidence="3" type="ORF">M436DRAFT_84778</name>
</gene>
<dbReference type="EMBL" id="KL584718">
    <property type="protein sequence ID" value="KEQ70181.1"/>
    <property type="molecule type" value="Genomic_DNA"/>
</dbReference>
<name>A0A074X6H6_9PEZI</name>
<feature type="region of interest" description="Disordered" evidence="1">
    <location>
        <begin position="1"/>
        <end position="60"/>
    </location>
</feature>